<name>A0AC61RUZ2_9FIRM</name>
<comment type="caution">
    <text evidence="1">The sequence shown here is derived from an EMBL/GenBank/DDBJ whole genome shotgun (WGS) entry which is preliminary data.</text>
</comment>
<proteinExistence type="predicted"/>
<gene>
    <name evidence="1" type="ORF">E5329_13890</name>
</gene>
<organism evidence="1 2">
    <name type="scientific">Petralouisia muris</name>
    <dbReference type="NCBI Taxonomy" id="3032872"/>
    <lineage>
        <taxon>Bacteria</taxon>
        <taxon>Bacillati</taxon>
        <taxon>Bacillota</taxon>
        <taxon>Clostridia</taxon>
        <taxon>Lachnospirales</taxon>
        <taxon>Lachnospiraceae</taxon>
        <taxon>Petralouisia</taxon>
    </lineage>
</organism>
<keyword evidence="1" id="KW-0378">Hydrolase</keyword>
<evidence type="ECO:0000313" key="1">
    <source>
        <dbReference type="EMBL" id="TGY95657.1"/>
    </source>
</evidence>
<protein>
    <submittedName>
        <fullName evidence="1">Alpha/beta hydrolase</fullName>
    </submittedName>
</protein>
<sequence length="361" mass="40777">MKIAQEKRHKKKIIKAAGIFLCLLLAFYIILVNFLISAALVPSFMEKLEAFERITEESYAAQVQTSDIKGNRQMALNETREWLKTAEHKKLSAETEDGYTLIAEEFPAKEADAEETKTEEADTEEAETASDNKEGVSGNNHKWVLLLHGYTGWKEEMYPFAYWYHNQGYHALVPDLRCQGESEGDFIGMGWTDHFDCMLWIDYILSQDEEAQIVIHGQSMGAATALMMTGDEIPRQVQAVISDCSYTDAYSMFGEKIKEWFGLPAFPLIDSACLMLRLRGGYNLKDASALEAVKKSSTPTLFIHGDSDAMISVQMSRDLYEAASCEKELLIVEGAGHGQAQEKDPDTYYRRIAEFLKLHVE</sequence>
<dbReference type="Proteomes" id="UP000304953">
    <property type="component" value="Unassembled WGS sequence"/>
</dbReference>
<reference evidence="1" key="1">
    <citation type="submission" date="2019-04" db="EMBL/GenBank/DDBJ databases">
        <title>Microbes associate with the intestines of laboratory mice.</title>
        <authorList>
            <person name="Navarre W."/>
            <person name="Wong E."/>
            <person name="Huang K."/>
            <person name="Tropini C."/>
            <person name="Ng K."/>
            <person name="Yu B."/>
        </authorList>
    </citation>
    <scope>NUCLEOTIDE SEQUENCE</scope>
    <source>
        <strain evidence="1">NM01_1-7b</strain>
    </source>
</reference>
<dbReference type="EMBL" id="SRYA01000026">
    <property type="protein sequence ID" value="TGY95657.1"/>
    <property type="molecule type" value="Genomic_DNA"/>
</dbReference>
<keyword evidence="2" id="KW-1185">Reference proteome</keyword>
<accession>A0AC61RUZ2</accession>
<evidence type="ECO:0000313" key="2">
    <source>
        <dbReference type="Proteomes" id="UP000304953"/>
    </source>
</evidence>